<name>A0A7W7EXX7_9SPHN</name>
<gene>
    <name evidence="1" type="ORF">GGR37_004089</name>
</gene>
<organism evidence="1 2">
    <name type="scientific">Novosphingobium taihuense</name>
    <dbReference type="NCBI Taxonomy" id="260085"/>
    <lineage>
        <taxon>Bacteria</taxon>
        <taxon>Pseudomonadati</taxon>
        <taxon>Pseudomonadota</taxon>
        <taxon>Alphaproteobacteria</taxon>
        <taxon>Sphingomonadales</taxon>
        <taxon>Sphingomonadaceae</taxon>
        <taxon>Novosphingobium</taxon>
    </lineage>
</organism>
<evidence type="ECO:0008006" key="3">
    <source>
        <dbReference type="Google" id="ProtNLM"/>
    </source>
</evidence>
<dbReference type="RefSeq" id="WP_220094567.1">
    <property type="nucleotide sequence ID" value="NZ_JACHOA010000012.1"/>
</dbReference>
<dbReference type="Proteomes" id="UP000538566">
    <property type="component" value="Unassembled WGS sequence"/>
</dbReference>
<accession>A0A7W7EXX7</accession>
<sequence length="659" mass="71706">MTDPVSQPLAALRQVWHAAFGSKRVAYLSGPITTGRRFIDWWRRDGHALSPGSEEFNAALQAEVIGPNEEQLKRSAELLRSRHSEPVVEPASLFVSHWSQQDYLELWEHFITDHASRILLMDGWEFSAGCATEFCRAHLDGVPTARIDGTPLVARDGIAAIRRALAEVEALDAVPTYLAEILRATAQRLEDTLPTIVFVPGGGMPRKDASLDRLAELINVAQFVSYEPAGGKPKQAFSRVLGEVPNRDFSSVREAAEALLARSADRSVNVRSFTPESPLSREFIYGLKTTDAVVSAVARLTAEGLNTIINETVDIHDGGVSGVILGNLIEFAPDDTPRAVEKPGTASLPLGWGSRLLATVYGFEPDLAVPENTRLEFSIHPKPRGWRHTHTLGWEIAEHEGLGLPPTIQWPNQFSRMIGDKVFGLLVADHIGLPVPRTTVINRRVAPFVFGQPTGSAEIWLRTAPIEQMPGKFTTTRGWSDPFRIMASEDPEQEAIASMIGQASVIPLHSGASIVLRTGEIATEGVAGPGDAFMQGTAKAERLPSNVLDDVHRLHAAAAAELGPVRLEWVHDGERAWVVQMHRGATVSAAGVLVPGTARHWTRFEVAQGLEMLRKLLATLEPGEGVELVGEVGLTSHIADVMRKANIPARMCPPEATNT</sequence>
<comment type="caution">
    <text evidence="1">The sequence shown here is derived from an EMBL/GenBank/DDBJ whole genome shotgun (WGS) entry which is preliminary data.</text>
</comment>
<proteinExistence type="predicted"/>
<evidence type="ECO:0000313" key="1">
    <source>
        <dbReference type="EMBL" id="MBB4615785.1"/>
    </source>
</evidence>
<protein>
    <recommendedName>
        <fullName evidence="3">DUF4406 domain-containing protein</fullName>
    </recommendedName>
</protein>
<dbReference type="EMBL" id="JACHOA010000012">
    <property type="protein sequence ID" value="MBB4615785.1"/>
    <property type="molecule type" value="Genomic_DNA"/>
</dbReference>
<keyword evidence="2" id="KW-1185">Reference proteome</keyword>
<dbReference type="AlphaFoldDB" id="A0A7W7EXX7"/>
<reference evidence="1 2" key="1">
    <citation type="submission" date="2020-08" db="EMBL/GenBank/DDBJ databases">
        <title>Genomic Encyclopedia of Type Strains, Phase IV (KMG-IV): sequencing the most valuable type-strain genomes for metagenomic binning, comparative biology and taxonomic classification.</title>
        <authorList>
            <person name="Goeker M."/>
        </authorList>
    </citation>
    <scope>NUCLEOTIDE SEQUENCE [LARGE SCALE GENOMIC DNA]</scope>
    <source>
        <strain evidence="1 2">DSM 17507</strain>
    </source>
</reference>
<evidence type="ECO:0000313" key="2">
    <source>
        <dbReference type="Proteomes" id="UP000538566"/>
    </source>
</evidence>